<evidence type="ECO:0000256" key="1">
    <source>
        <dbReference type="ARBA" id="ARBA00022729"/>
    </source>
</evidence>
<dbReference type="SUPFAM" id="SSF54001">
    <property type="entry name" value="Cysteine proteinases"/>
    <property type="match status" value="1"/>
</dbReference>
<dbReference type="EC" id="2.3.2.13" evidence="3"/>
<dbReference type="PANTHER" id="PTHR33490">
    <property type="entry name" value="BLR5614 PROTEIN-RELATED"/>
    <property type="match status" value="1"/>
</dbReference>
<organism evidence="3 4">
    <name type="scientific">Clostridium magnum DSM 2767</name>
    <dbReference type="NCBI Taxonomy" id="1121326"/>
    <lineage>
        <taxon>Bacteria</taxon>
        <taxon>Bacillati</taxon>
        <taxon>Bacillota</taxon>
        <taxon>Clostridia</taxon>
        <taxon>Eubacteriales</taxon>
        <taxon>Clostridiaceae</taxon>
        <taxon>Clostridium</taxon>
    </lineage>
</organism>
<gene>
    <name evidence="3" type="primary">tgpA</name>
    <name evidence="3" type="ORF">CLMAG_43920</name>
</gene>
<dbReference type="Proteomes" id="UP000076603">
    <property type="component" value="Unassembled WGS sequence"/>
</dbReference>
<dbReference type="Gene3D" id="2.60.40.1220">
    <property type="match status" value="1"/>
</dbReference>
<dbReference type="PATRIC" id="fig|1121326.3.peg.4457"/>
<dbReference type="AlphaFoldDB" id="A0A162S0F0"/>
<dbReference type="Pfam" id="PF01841">
    <property type="entry name" value="Transglut_core"/>
    <property type="match status" value="1"/>
</dbReference>
<sequence length="440" mass="49481">MFVKCSIKRLLKFKVQFILISLIMLLYTSTVFADSNYTVFTAKQNISTDKVWNIKFSKDIDKNTVNSENIRVVDENGDSLKLDLSSSGNNISIKPSSTYDPGKTYTIYVDNIKALNGSALKKPRTMKFTTKNDVQAIDASSYSLVDTHTYKVTDILTFTADKDTKLDIAYNLGTLSNSPYQKELDLKVTGENAQVTSTNSVNQKLTASSSLKPGEKLQYQVTRTIQVSGIKYTKDLSKTSGDYGNFSEYSKYTTATDKIESNNSAIIDKSKELFIGITNPYYKSKKAYEFVNSYMIYDESNKNKGALNALQTSRGVCEDYSELFVALLRASGVPARVATGYWVDSKNFYNNTATGNDYRHAWAEYYLPEYGWIVVEPTNIYYYNGKQTIDYSHFSNLNGSTHFISGYDAAGENKDGNIYYNYLEGSGVTTHLETKIEKLN</sequence>
<name>A0A162S0F0_9CLOT</name>
<dbReference type="Gene3D" id="3.10.620.30">
    <property type="match status" value="1"/>
</dbReference>
<evidence type="ECO:0000313" key="4">
    <source>
        <dbReference type="Proteomes" id="UP000076603"/>
    </source>
</evidence>
<dbReference type="InterPro" id="IPR038765">
    <property type="entry name" value="Papain-like_cys_pep_sf"/>
</dbReference>
<feature type="domain" description="Transglutaminase-like" evidence="2">
    <location>
        <begin position="309"/>
        <end position="379"/>
    </location>
</feature>
<dbReference type="SMART" id="SM00460">
    <property type="entry name" value="TGc"/>
    <property type="match status" value="1"/>
</dbReference>
<keyword evidence="3" id="KW-0808">Transferase</keyword>
<dbReference type="Pfam" id="PF13205">
    <property type="entry name" value="Big_5"/>
    <property type="match status" value="1"/>
</dbReference>
<dbReference type="RefSeq" id="WP_066626957.1">
    <property type="nucleotide sequence ID" value="NZ_FQXL01000011.1"/>
</dbReference>
<dbReference type="GO" id="GO:0003810">
    <property type="term" value="F:protein-glutamine gamma-glutamyltransferase activity"/>
    <property type="evidence" value="ECO:0007669"/>
    <property type="project" value="UniProtKB-EC"/>
</dbReference>
<dbReference type="PANTHER" id="PTHR33490:SF6">
    <property type="entry name" value="SLL1049 PROTEIN"/>
    <property type="match status" value="1"/>
</dbReference>
<dbReference type="EMBL" id="LWAE01000005">
    <property type="protein sequence ID" value="KZL90620.1"/>
    <property type="molecule type" value="Genomic_DNA"/>
</dbReference>
<reference evidence="3 4" key="1">
    <citation type="submission" date="2016-04" db="EMBL/GenBank/DDBJ databases">
        <title>Genome sequence of Clostridium magnum DSM 2767.</title>
        <authorList>
            <person name="Poehlein A."/>
            <person name="Uhlig R."/>
            <person name="Fischer R."/>
            <person name="Bahl H."/>
            <person name="Daniel R."/>
        </authorList>
    </citation>
    <scope>NUCLEOTIDE SEQUENCE [LARGE SCALE GENOMIC DNA]</scope>
    <source>
        <strain evidence="3 4">DSM 2767</strain>
    </source>
</reference>
<evidence type="ECO:0000259" key="2">
    <source>
        <dbReference type="SMART" id="SM00460"/>
    </source>
</evidence>
<keyword evidence="1" id="KW-0732">Signal</keyword>
<protein>
    <submittedName>
        <fullName evidence="3">Protein-glutamine gamma-glutamyltransferase</fullName>
        <ecNumber evidence="3">2.3.2.13</ecNumber>
    </submittedName>
</protein>
<dbReference type="InterPro" id="IPR032812">
    <property type="entry name" value="SbsA_Ig"/>
</dbReference>
<dbReference type="STRING" id="1121326.CLMAG_43920"/>
<keyword evidence="4" id="KW-1185">Reference proteome</keyword>
<accession>A0A162S0F0</accession>
<proteinExistence type="predicted"/>
<dbReference type="InterPro" id="IPR002931">
    <property type="entry name" value="Transglutaminase-like"/>
</dbReference>
<dbReference type="OrthoDB" id="9804872at2"/>
<evidence type="ECO:0000313" key="3">
    <source>
        <dbReference type="EMBL" id="KZL90620.1"/>
    </source>
</evidence>
<dbReference type="InterPro" id="IPR014755">
    <property type="entry name" value="Cu-Rt/internalin_Ig-like"/>
</dbReference>
<keyword evidence="3" id="KW-0012">Acyltransferase</keyword>
<comment type="caution">
    <text evidence="3">The sequence shown here is derived from an EMBL/GenBank/DDBJ whole genome shotgun (WGS) entry which is preliminary data.</text>
</comment>